<dbReference type="InterPro" id="IPR006103">
    <property type="entry name" value="Glyco_hydro_2_cat"/>
</dbReference>
<dbReference type="InterPro" id="IPR013783">
    <property type="entry name" value="Ig-like_fold"/>
</dbReference>
<dbReference type="SUPFAM" id="SSF51445">
    <property type="entry name" value="(Trans)glycosidases"/>
    <property type="match status" value="1"/>
</dbReference>
<dbReference type="InterPro" id="IPR036156">
    <property type="entry name" value="Beta-gal/glucu_dom_sf"/>
</dbReference>
<evidence type="ECO:0000256" key="5">
    <source>
        <dbReference type="ARBA" id="ARBA00022801"/>
    </source>
</evidence>
<dbReference type="InterPro" id="IPR014718">
    <property type="entry name" value="GH-type_carb-bd"/>
</dbReference>
<dbReference type="PRINTS" id="PR00132">
    <property type="entry name" value="GLHYDRLASE2"/>
</dbReference>
<keyword evidence="6 8" id="KW-0326">Glycosidase</keyword>
<dbReference type="EC" id="3.2.1.23" evidence="3 8"/>
<keyword evidence="11" id="KW-1185">Reference proteome</keyword>
<evidence type="ECO:0000256" key="2">
    <source>
        <dbReference type="ARBA" id="ARBA00007401"/>
    </source>
</evidence>
<evidence type="ECO:0000313" key="10">
    <source>
        <dbReference type="EMBL" id="GIO32928.1"/>
    </source>
</evidence>
<comment type="catalytic activity">
    <reaction evidence="1 8">
        <text>Hydrolysis of terminal non-reducing beta-D-galactose residues in beta-D-galactosides.</text>
        <dbReference type="EC" id="3.2.1.23"/>
    </reaction>
</comment>
<dbReference type="InterPro" id="IPR017853">
    <property type="entry name" value="GH"/>
</dbReference>
<evidence type="ECO:0000256" key="1">
    <source>
        <dbReference type="ARBA" id="ARBA00001412"/>
    </source>
</evidence>
<dbReference type="GO" id="GO:0009341">
    <property type="term" value="C:beta-galactosidase complex"/>
    <property type="evidence" value="ECO:0007669"/>
    <property type="project" value="InterPro"/>
</dbReference>
<name>A0A919XML1_9BACL</name>
<evidence type="ECO:0000256" key="4">
    <source>
        <dbReference type="ARBA" id="ARBA00013303"/>
    </source>
</evidence>
<evidence type="ECO:0000256" key="8">
    <source>
        <dbReference type="RuleBase" id="RU361154"/>
    </source>
</evidence>
<dbReference type="Gene3D" id="3.20.20.80">
    <property type="entry name" value="Glycosidases"/>
    <property type="match status" value="1"/>
</dbReference>
<proteinExistence type="inferred from homology"/>
<dbReference type="AlphaFoldDB" id="A0A919XML1"/>
<dbReference type="GO" id="GO:0005990">
    <property type="term" value="P:lactose catabolic process"/>
    <property type="evidence" value="ECO:0007669"/>
    <property type="project" value="TreeGrafter"/>
</dbReference>
<dbReference type="InterPro" id="IPR011013">
    <property type="entry name" value="Gal_mutarotase_sf_dom"/>
</dbReference>
<dbReference type="Gene3D" id="2.60.120.260">
    <property type="entry name" value="Galactose-binding domain-like"/>
    <property type="match status" value="1"/>
</dbReference>
<dbReference type="Pfam" id="PF16353">
    <property type="entry name" value="LacZ_4"/>
    <property type="match status" value="1"/>
</dbReference>
<dbReference type="SUPFAM" id="SSF74650">
    <property type="entry name" value="Galactose mutarotase-like"/>
    <property type="match status" value="1"/>
</dbReference>
<dbReference type="InterPro" id="IPR006101">
    <property type="entry name" value="Glyco_hydro_2"/>
</dbReference>
<dbReference type="InterPro" id="IPR004199">
    <property type="entry name" value="B-gal_small/dom_5"/>
</dbReference>
<evidence type="ECO:0000259" key="9">
    <source>
        <dbReference type="SMART" id="SM01038"/>
    </source>
</evidence>
<dbReference type="SMART" id="SM01038">
    <property type="entry name" value="Bgal_small_N"/>
    <property type="match status" value="1"/>
</dbReference>
<dbReference type="InterPro" id="IPR006102">
    <property type="entry name" value="Ig-like_GH2"/>
</dbReference>
<protein>
    <recommendedName>
        <fullName evidence="4 8">Beta-galactosidase</fullName>
        <ecNumber evidence="3 8">3.2.1.23</ecNumber>
    </recommendedName>
    <alternativeName>
        <fullName evidence="7 8">Lactase</fullName>
    </alternativeName>
</protein>
<dbReference type="EMBL" id="BORQ01000005">
    <property type="protein sequence ID" value="GIO32928.1"/>
    <property type="molecule type" value="Genomic_DNA"/>
</dbReference>
<reference evidence="10" key="1">
    <citation type="submission" date="2021-03" db="EMBL/GenBank/DDBJ databases">
        <title>Antimicrobial resistance genes in bacteria isolated from Japanese honey, and their potential for conferring macrolide and lincosamide resistance in the American foulbrood pathogen Paenibacillus larvae.</title>
        <authorList>
            <person name="Okamoto M."/>
            <person name="Kumagai M."/>
            <person name="Kanamori H."/>
            <person name="Takamatsu D."/>
        </authorList>
    </citation>
    <scope>NUCLEOTIDE SEQUENCE</scope>
    <source>
        <strain evidence="10">J2TS6</strain>
    </source>
</reference>
<dbReference type="InterPro" id="IPR008979">
    <property type="entry name" value="Galactose-bd-like_sf"/>
</dbReference>
<keyword evidence="5 8" id="KW-0378">Hydrolase</keyword>
<feature type="domain" description="Beta galactosidase small chain/" evidence="9">
    <location>
        <begin position="733"/>
        <end position="1003"/>
    </location>
</feature>
<organism evidence="10 11">
    <name type="scientific">Paenibacillus albilobatus</name>
    <dbReference type="NCBI Taxonomy" id="2716884"/>
    <lineage>
        <taxon>Bacteria</taxon>
        <taxon>Bacillati</taxon>
        <taxon>Bacillota</taxon>
        <taxon>Bacilli</taxon>
        <taxon>Bacillales</taxon>
        <taxon>Paenibacillaceae</taxon>
        <taxon>Paenibacillus</taxon>
    </lineage>
</organism>
<dbReference type="PANTHER" id="PTHR46323">
    <property type="entry name" value="BETA-GALACTOSIDASE"/>
    <property type="match status" value="1"/>
</dbReference>
<dbReference type="SUPFAM" id="SSF49303">
    <property type="entry name" value="beta-Galactosidase/glucuronidase domain"/>
    <property type="match status" value="2"/>
</dbReference>
<dbReference type="InterPro" id="IPR006104">
    <property type="entry name" value="Glyco_hydro_2_N"/>
</dbReference>
<sequence>MTLKAYWENPNILQENREEARASYIPYGDMESAQSGKRGRSPWYQTLNGSWKFSYRPRAKDVETDWAGERYDTSGWDDLLVPSCWQVQGYDQLQYTNVNYPFPYDPPYVPDDNPAGLYVREFRIGPEWSGKDTYVMFEGVNACFYLWINGTYVGYSQGSRVPAEFNIASHVRQGSNKIAVMVLKWCDGSYLEDQDQWRYTGIFRDVYLLARDKAHVRDVFCRTELAEDLKSARLKVELDTTGTASVSVLLTDPTGRELANQRADVDGRHAFDLQVNSPMLWNAEHPYLYEVYISSGEEVLRFKVGFRHIEIKDGVFRINGQDIKLKGVNRHDSHPELGQTIPLRHMIEDLKLMKRHNINTIRTSHYPNDPRFLDLCDEFGFYVIDEADLESHGDFSLHYGTKDNRSFPRNPEWKEAFLDRQIRMVERDKNHASVIIWSLGNESYYGPNHVAMAEWTHARDGSRLVHYESAAHDPEHEFDQSCLDMESRMYMSVPDLEAYAKDDSKQKPMFLCEYSHAMGNGPGDLKDYWEVMYAYPKLMGGCVWEWVDHGIQTYTEDGRPFYGYGGDFGEKPHDGNFCIDGLVSPDRKPNIGLLELKEVYAPVAIEAMDAAKGRFSIKNRYDFSTLSKLAIRYRLKAEGTLLQQGDLAVPELAPHASAEVTVDLNIPDSVAAAVDLEFSVVLNEDQVWAEAGYELACVQFEVKPRTARGAAGQGGALSPARTVQAAEEGRLLVLEGFDFKHTFDLSLGTFTGITKQGVSMLAAPAHFEVWRAPTDNDRNEKHAWTNAGLDRAVTKVYGVSWDQPASDRVMIKVDYSLGGYSIRNILKGMAVWTVQADGSIALKTDVEVAETVDFLPRFGLQLTMPKGNEAVTYYGLGPHESYIDKKMSVKRDVYHTSVDQMHTDYIMPQENGSRYHTEWAAVSNHLGMGLRFTAPDCFSFNASHYTPGDLTKARHNVELVRREETIVHLDYKMSGVGSNSCGPRLMETYQLNEKSFAFEVKMQPVFGEDE</sequence>
<dbReference type="FunFam" id="3.20.20.80:FF:000018">
    <property type="entry name" value="Beta-galactosidase"/>
    <property type="match status" value="1"/>
</dbReference>
<dbReference type="RefSeq" id="WP_160042939.1">
    <property type="nucleotide sequence ID" value="NZ_BORQ01000005.1"/>
</dbReference>
<evidence type="ECO:0000256" key="3">
    <source>
        <dbReference type="ARBA" id="ARBA00012756"/>
    </source>
</evidence>
<comment type="similarity">
    <text evidence="2 8">Belongs to the glycosyl hydrolase 2 family.</text>
</comment>
<accession>A0A919XML1</accession>
<evidence type="ECO:0000256" key="6">
    <source>
        <dbReference type="ARBA" id="ARBA00023295"/>
    </source>
</evidence>
<evidence type="ECO:0000313" key="11">
    <source>
        <dbReference type="Proteomes" id="UP000679779"/>
    </source>
</evidence>
<dbReference type="Gene3D" id="2.60.40.10">
    <property type="entry name" value="Immunoglobulins"/>
    <property type="match status" value="2"/>
</dbReference>
<dbReference type="PROSITE" id="PS00719">
    <property type="entry name" value="GLYCOSYL_HYDROL_F2_1"/>
    <property type="match status" value="1"/>
</dbReference>
<dbReference type="Pfam" id="PF02836">
    <property type="entry name" value="Glyco_hydro_2_C"/>
    <property type="match status" value="1"/>
</dbReference>
<dbReference type="SUPFAM" id="SSF49785">
    <property type="entry name" value="Galactose-binding domain-like"/>
    <property type="match status" value="1"/>
</dbReference>
<dbReference type="InterPro" id="IPR023232">
    <property type="entry name" value="Glyco_hydro_2_AS"/>
</dbReference>
<dbReference type="Gene3D" id="2.70.98.10">
    <property type="match status" value="1"/>
</dbReference>
<dbReference type="Proteomes" id="UP000679779">
    <property type="component" value="Unassembled WGS sequence"/>
</dbReference>
<dbReference type="PANTHER" id="PTHR46323:SF2">
    <property type="entry name" value="BETA-GALACTOSIDASE"/>
    <property type="match status" value="1"/>
</dbReference>
<dbReference type="GO" id="GO:0004565">
    <property type="term" value="F:beta-galactosidase activity"/>
    <property type="evidence" value="ECO:0007669"/>
    <property type="project" value="UniProtKB-EC"/>
</dbReference>
<gene>
    <name evidence="10" type="primary">lacZ</name>
    <name evidence="10" type="ORF">J2TS6_40690</name>
</gene>
<dbReference type="PROSITE" id="PS00608">
    <property type="entry name" value="GLYCOSYL_HYDROL_F2_2"/>
    <property type="match status" value="1"/>
</dbReference>
<evidence type="ECO:0000256" key="7">
    <source>
        <dbReference type="ARBA" id="ARBA00032230"/>
    </source>
</evidence>
<dbReference type="GO" id="GO:0030246">
    <property type="term" value="F:carbohydrate binding"/>
    <property type="evidence" value="ECO:0007669"/>
    <property type="project" value="InterPro"/>
</dbReference>
<dbReference type="Pfam" id="PF02837">
    <property type="entry name" value="Glyco_hydro_2_N"/>
    <property type="match status" value="1"/>
</dbReference>
<dbReference type="InterPro" id="IPR050347">
    <property type="entry name" value="Bact_Beta-galactosidase"/>
</dbReference>
<comment type="caution">
    <text evidence="10">The sequence shown here is derived from an EMBL/GenBank/DDBJ whole genome shotgun (WGS) entry which is preliminary data.</text>
</comment>
<dbReference type="InterPro" id="IPR023230">
    <property type="entry name" value="Glyco_hydro_2_CS"/>
</dbReference>
<dbReference type="Pfam" id="PF00703">
    <property type="entry name" value="Glyco_hydro_2"/>
    <property type="match status" value="1"/>
</dbReference>
<dbReference type="InterPro" id="IPR032312">
    <property type="entry name" value="LacZ_4"/>
</dbReference>
<dbReference type="Pfam" id="PF02929">
    <property type="entry name" value="Bgal_small_N"/>
    <property type="match status" value="1"/>
</dbReference>